<feature type="region of interest" description="Disordered" evidence="1">
    <location>
        <begin position="29"/>
        <end position="51"/>
    </location>
</feature>
<protein>
    <submittedName>
        <fullName evidence="2">Uncharacterized protein</fullName>
    </submittedName>
</protein>
<evidence type="ECO:0000313" key="2">
    <source>
        <dbReference type="EMBL" id="AMK76316.1"/>
    </source>
</evidence>
<dbReference type="Proteomes" id="UP000030512">
    <property type="component" value="Chromosome"/>
</dbReference>
<reference evidence="2 3" key="1">
    <citation type="journal article" date="2015" name="Environ. Microbiol.">
        <title>Methane oxidation coupled to nitrate reduction under hypoxia by the Gammaproteobacterium Methylomonas denitrificans, sp. nov. type strain FJG1.</title>
        <authorList>
            <person name="Kits K.D."/>
            <person name="Klotz M.G."/>
            <person name="Stein L.Y."/>
        </authorList>
    </citation>
    <scope>NUCLEOTIDE SEQUENCE [LARGE SCALE GENOMIC DNA]</scope>
    <source>
        <strain evidence="2 3">FJG1</strain>
    </source>
</reference>
<dbReference type="KEGG" id="mdn:JT25_007390"/>
<name>A0A126T2K1_9GAMM</name>
<proteinExistence type="predicted"/>
<evidence type="ECO:0000313" key="3">
    <source>
        <dbReference type="Proteomes" id="UP000030512"/>
    </source>
</evidence>
<evidence type="ECO:0000256" key="1">
    <source>
        <dbReference type="SAM" id="MobiDB-lite"/>
    </source>
</evidence>
<gene>
    <name evidence="2" type="ORF">JT25_007390</name>
</gene>
<sequence length="90" mass="9975">MVFLPYAAPSIAAFGEISPIGERQGCRSFSEGQGWPFRKPSPKARSAGNKRRPGRLFFGYFLLATQKKESIAVVGPRTDIKISRRDSDTN</sequence>
<dbReference type="EMBL" id="CP014476">
    <property type="protein sequence ID" value="AMK76316.1"/>
    <property type="molecule type" value="Genomic_DNA"/>
</dbReference>
<dbReference type="AlphaFoldDB" id="A0A126T2K1"/>
<dbReference type="STRING" id="1538553.JT25_007390"/>
<accession>A0A126T2K1</accession>
<organism evidence="2 3">
    <name type="scientific">Methylomonas denitrificans</name>
    <dbReference type="NCBI Taxonomy" id="1538553"/>
    <lineage>
        <taxon>Bacteria</taxon>
        <taxon>Pseudomonadati</taxon>
        <taxon>Pseudomonadota</taxon>
        <taxon>Gammaproteobacteria</taxon>
        <taxon>Methylococcales</taxon>
        <taxon>Methylococcaceae</taxon>
        <taxon>Methylomonas</taxon>
    </lineage>
</organism>
<keyword evidence="3" id="KW-1185">Reference proteome</keyword>